<evidence type="ECO:0000256" key="1">
    <source>
        <dbReference type="SAM" id="SignalP"/>
    </source>
</evidence>
<evidence type="ECO:0000259" key="2">
    <source>
        <dbReference type="PROSITE" id="PS51212"/>
    </source>
</evidence>
<dbReference type="AlphaFoldDB" id="A0AAW0QA94"/>
<feature type="signal peptide" evidence="1">
    <location>
        <begin position="1"/>
        <end position="20"/>
    </location>
</feature>
<dbReference type="Proteomes" id="UP001392437">
    <property type="component" value="Unassembled WGS sequence"/>
</dbReference>
<accession>A0AAW0QA94</accession>
<sequence length="106" mass="11393">MWSPQVGLWMCLLPAAVVQASLNYVGCFSHPLGLVDIGPNMYQSRGLCAQRCTQIDQWVVGLTNGTNCLCGSRVPSTHYLVDDGDCNSPCAGYAMESSSRGLGEYV</sequence>
<dbReference type="InterPro" id="IPR002889">
    <property type="entry name" value="WSC_carb-bd"/>
</dbReference>
<keyword evidence="1" id="KW-0732">Signal</keyword>
<dbReference type="EMBL" id="JAQQWP010000010">
    <property type="protein sequence ID" value="KAK8096694.1"/>
    <property type="molecule type" value="Genomic_DNA"/>
</dbReference>
<reference evidence="3 4" key="1">
    <citation type="submission" date="2023-01" db="EMBL/GenBank/DDBJ databases">
        <title>Analysis of 21 Apiospora genomes using comparative genomics revels a genus with tremendous synthesis potential of carbohydrate active enzymes and secondary metabolites.</title>
        <authorList>
            <person name="Sorensen T."/>
        </authorList>
    </citation>
    <scope>NUCLEOTIDE SEQUENCE [LARGE SCALE GENOMIC DNA]</scope>
    <source>
        <strain evidence="3 4">CBS 117206</strain>
    </source>
</reference>
<protein>
    <submittedName>
        <fullName evidence="3">Wsc-domain-containing protein</fullName>
    </submittedName>
</protein>
<dbReference type="Pfam" id="PF01822">
    <property type="entry name" value="WSC"/>
    <property type="match status" value="1"/>
</dbReference>
<feature type="domain" description="WSC" evidence="2">
    <location>
        <begin position="21"/>
        <end position="106"/>
    </location>
</feature>
<dbReference type="PROSITE" id="PS51212">
    <property type="entry name" value="WSC"/>
    <property type="match status" value="1"/>
</dbReference>
<gene>
    <name evidence="3" type="ORF">PG999_012638</name>
</gene>
<name>A0AAW0QA94_9PEZI</name>
<evidence type="ECO:0000313" key="4">
    <source>
        <dbReference type="Proteomes" id="UP001392437"/>
    </source>
</evidence>
<evidence type="ECO:0000313" key="3">
    <source>
        <dbReference type="EMBL" id="KAK8096694.1"/>
    </source>
</evidence>
<organism evidence="3 4">
    <name type="scientific">Apiospora kogelbergensis</name>
    <dbReference type="NCBI Taxonomy" id="1337665"/>
    <lineage>
        <taxon>Eukaryota</taxon>
        <taxon>Fungi</taxon>
        <taxon>Dikarya</taxon>
        <taxon>Ascomycota</taxon>
        <taxon>Pezizomycotina</taxon>
        <taxon>Sordariomycetes</taxon>
        <taxon>Xylariomycetidae</taxon>
        <taxon>Amphisphaeriales</taxon>
        <taxon>Apiosporaceae</taxon>
        <taxon>Apiospora</taxon>
    </lineage>
</organism>
<dbReference type="SMART" id="SM00321">
    <property type="entry name" value="WSC"/>
    <property type="match status" value="1"/>
</dbReference>
<feature type="chain" id="PRO_5043743528" evidence="1">
    <location>
        <begin position="21"/>
        <end position="106"/>
    </location>
</feature>
<keyword evidence="4" id="KW-1185">Reference proteome</keyword>
<proteinExistence type="predicted"/>
<comment type="caution">
    <text evidence="3">The sequence shown here is derived from an EMBL/GenBank/DDBJ whole genome shotgun (WGS) entry which is preliminary data.</text>
</comment>